<keyword evidence="1" id="KW-0472">Membrane</keyword>
<evidence type="ECO:0000313" key="2">
    <source>
        <dbReference type="EMBL" id="KEA63040.1"/>
    </source>
</evidence>
<gene>
    <name evidence="2" type="ORF">ADIMK_2564</name>
</gene>
<keyword evidence="1" id="KW-1133">Transmembrane helix</keyword>
<proteinExistence type="predicted"/>
<dbReference type="STRING" id="1232683.ADIMK_2564"/>
<evidence type="ECO:0000256" key="1">
    <source>
        <dbReference type="SAM" id="Phobius"/>
    </source>
</evidence>
<sequence>MHEGPLFINEDPNAVLALSELHTQFIFASTLNNLVFWLVAGLMCARVIKGVKVS</sequence>
<comment type="caution">
    <text evidence="2">The sequence shown here is derived from an EMBL/GenBank/DDBJ whole genome shotgun (WGS) entry which is preliminary data.</text>
</comment>
<keyword evidence="3" id="KW-1185">Reference proteome</keyword>
<dbReference type="AlphaFoldDB" id="A0A081FWY5"/>
<accession>A0A081FWY5</accession>
<dbReference type="EMBL" id="JMQN01000040">
    <property type="protein sequence ID" value="KEA63040.1"/>
    <property type="molecule type" value="Genomic_DNA"/>
</dbReference>
<protein>
    <submittedName>
        <fullName evidence="2">Uncharacterized protein</fullName>
    </submittedName>
</protein>
<name>A0A081FWY5_9GAMM</name>
<dbReference type="Proteomes" id="UP000028252">
    <property type="component" value="Unassembled WGS sequence"/>
</dbReference>
<keyword evidence="1" id="KW-0812">Transmembrane</keyword>
<evidence type="ECO:0000313" key="3">
    <source>
        <dbReference type="Proteomes" id="UP000028252"/>
    </source>
</evidence>
<organism evidence="2 3">
    <name type="scientific">Marinobacterium lacunae</name>
    <dbReference type="NCBI Taxonomy" id="1232683"/>
    <lineage>
        <taxon>Bacteria</taxon>
        <taxon>Pseudomonadati</taxon>
        <taxon>Pseudomonadota</taxon>
        <taxon>Gammaproteobacteria</taxon>
        <taxon>Oceanospirillales</taxon>
        <taxon>Oceanospirillaceae</taxon>
        <taxon>Marinobacterium</taxon>
    </lineage>
</organism>
<feature type="transmembrane region" description="Helical" evidence="1">
    <location>
        <begin position="25"/>
        <end position="48"/>
    </location>
</feature>
<reference evidence="2 3" key="1">
    <citation type="submission" date="2014-04" db="EMBL/GenBank/DDBJ databases">
        <title>Marinobacterium kochiensis sp. nov., isolated from sediment sample collected from Kochi backwaters in Kerala, India.</title>
        <authorList>
            <person name="Singh A."/>
            <person name="Pinnaka A.K."/>
        </authorList>
    </citation>
    <scope>NUCLEOTIDE SEQUENCE [LARGE SCALE GENOMIC DNA]</scope>
    <source>
        <strain evidence="2 3">AK27</strain>
    </source>
</reference>
<dbReference type="eggNOG" id="COG5446">
    <property type="taxonomic scope" value="Bacteria"/>
</dbReference>